<evidence type="ECO:0000256" key="1">
    <source>
        <dbReference type="ARBA" id="ARBA00022441"/>
    </source>
</evidence>
<accession>A0ABY6HVM2</accession>
<evidence type="ECO:0000313" key="4">
    <source>
        <dbReference type="EMBL" id="UYP47573.1"/>
    </source>
</evidence>
<feature type="transmembrane region" description="Helical" evidence="3">
    <location>
        <begin position="358"/>
        <end position="380"/>
    </location>
</feature>
<proteinExistence type="predicted"/>
<organism evidence="4 5">
    <name type="scientific">Candidatus Lokiarchaeum ossiferum</name>
    <dbReference type="NCBI Taxonomy" id="2951803"/>
    <lineage>
        <taxon>Archaea</taxon>
        <taxon>Promethearchaeati</taxon>
        <taxon>Promethearchaeota</taxon>
        <taxon>Promethearchaeia</taxon>
        <taxon>Promethearchaeales</taxon>
        <taxon>Promethearchaeaceae</taxon>
        <taxon>Candidatus Lokiarchaeum</taxon>
    </lineage>
</organism>
<dbReference type="Proteomes" id="UP001208689">
    <property type="component" value="Chromosome"/>
</dbReference>
<keyword evidence="1" id="KW-0880">Kelch repeat</keyword>
<keyword evidence="3" id="KW-0812">Transmembrane</keyword>
<protein>
    <recommendedName>
        <fullName evidence="6">N-acetylneuraminate epimerase</fullName>
    </recommendedName>
</protein>
<evidence type="ECO:0000256" key="3">
    <source>
        <dbReference type="SAM" id="Phobius"/>
    </source>
</evidence>
<keyword evidence="3" id="KW-0472">Membrane</keyword>
<dbReference type="SUPFAM" id="SSF50965">
    <property type="entry name" value="Galactose oxidase, central domain"/>
    <property type="match status" value="1"/>
</dbReference>
<dbReference type="InterPro" id="IPR015915">
    <property type="entry name" value="Kelch-typ_b-propeller"/>
</dbReference>
<dbReference type="EMBL" id="CP104013">
    <property type="protein sequence ID" value="UYP47573.1"/>
    <property type="molecule type" value="Genomic_DNA"/>
</dbReference>
<dbReference type="SUPFAM" id="SSF117281">
    <property type="entry name" value="Kelch motif"/>
    <property type="match status" value="1"/>
</dbReference>
<evidence type="ECO:0008006" key="6">
    <source>
        <dbReference type="Google" id="ProtNLM"/>
    </source>
</evidence>
<gene>
    <name evidence="4" type="ORF">NEF87_003858</name>
</gene>
<sequence>MNIIKKKTLVYGVTFILLANIFYSSGSLNPLASADSNSESKISPSARYGHRMVFIPNKSEVFMFGGEVAYQSSTLLNQSWKYSTISNNWKYIVSDKSPCARMSHGMVYIVRSNSILLFGGMNVIDVSRMNDMWEFNLETEKWEELVLAVSPSPRSDMSMYYDDSLNKVFLFGGYSPYGSKLSDMWEFDIRNQTWSEVNCSLKPRARYGHQMVYNSHSHEGILFGGNNAGMMNDLWAFNGSTLTWSELINTNPPPVRYWNCLTYMPSSNSILVYGGRNDNFDGDSLSDSWKYSFVTKSWSELLLNTNPSQRMFSFMVTDPNTSNVYLYGGVKNYNEESLDDFWVFLAQTNQWNEITSNVVYWIIGGTIFLGCGIFVCYFLWRKKQQLKK</sequence>
<keyword evidence="5" id="KW-1185">Reference proteome</keyword>
<keyword evidence="3" id="KW-1133">Transmembrane helix</keyword>
<dbReference type="Pfam" id="PF24681">
    <property type="entry name" value="Kelch_KLHDC2_KLHL20_DRC7"/>
    <property type="match status" value="2"/>
</dbReference>
<dbReference type="PANTHER" id="PTHR46093">
    <property type="entry name" value="ACYL-COA-BINDING DOMAIN-CONTAINING PROTEIN 5"/>
    <property type="match status" value="1"/>
</dbReference>
<reference evidence="4" key="1">
    <citation type="submission" date="2022-09" db="EMBL/GenBank/DDBJ databases">
        <title>Actin cytoskeleton and complex cell architecture in an #Asgard archaeon.</title>
        <authorList>
            <person name="Ponce Toledo R.I."/>
            <person name="Schleper C."/>
            <person name="Rodrigues Oliveira T."/>
            <person name="Wollweber F."/>
            <person name="Xu J."/>
            <person name="Rittmann S."/>
            <person name="Klingl A."/>
            <person name="Pilhofer M."/>
        </authorList>
    </citation>
    <scope>NUCLEOTIDE SEQUENCE</scope>
    <source>
        <strain evidence="4">B-35</strain>
    </source>
</reference>
<keyword evidence="2" id="KW-0677">Repeat</keyword>
<evidence type="ECO:0000256" key="2">
    <source>
        <dbReference type="ARBA" id="ARBA00022737"/>
    </source>
</evidence>
<evidence type="ECO:0000313" key="5">
    <source>
        <dbReference type="Proteomes" id="UP001208689"/>
    </source>
</evidence>
<dbReference type="Gene3D" id="2.120.10.80">
    <property type="entry name" value="Kelch-type beta propeller"/>
    <property type="match status" value="2"/>
</dbReference>
<dbReference type="PANTHER" id="PTHR46093:SF18">
    <property type="entry name" value="FIBRONECTIN TYPE-III DOMAIN-CONTAINING PROTEIN"/>
    <property type="match status" value="1"/>
</dbReference>
<name>A0ABY6HVM2_9ARCH</name>
<dbReference type="InterPro" id="IPR011043">
    <property type="entry name" value="Gal_Oxase/kelch_b-propeller"/>
</dbReference>